<proteinExistence type="predicted"/>
<dbReference type="EC" id="2.4.-.-" evidence="3"/>
<reference evidence="3 4" key="1">
    <citation type="journal article" date="2024" name="Int. J. Syst. Evol. Microbiol.">
        <title>Paenibacillus hexagrammi sp. nov., a novel bacterium isolated from the gut content of Hexagrammos agrammus.</title>
        <authorList>
            <person name="Jung H.K."/>
            <person name="Kim D.G."/>
            <person name="Zin H."/>
            <person name="Park J."/>
            <person name="Jung H."/>
            <person name="Kim Y.O."/>
            <person name="Kong H.J."/>
            <person name="Kim J.W."/>
            <person name="Kim Y.S."/>
        </authorList>
    </citation>
    <scope>NUCLEOTIDE SEQUENCE [LARGE SCALE GENOMIC DNA]</scope>
    <source>
        <strain evidence="3 4">YPD9-1</strain>
    </source>
</reference>
<dbReference type="SUPFAM" id="SSF53335">
    <property type="entry name" value="S-adenosyl-L-methionine-dependent methyltransferases"/>
    <property type="match status" value="1"/>
</dbReference>
<keyword evidence="3" id="KW-0328">Glycosyltransferase</keyword>
<gene>
    <name evidence="3" type="ORF">L0M14_27345</name>
</gene>
<name>A0ABY3SGZ2_9BACL</name>
<organism evidence="3 4">
    <name type="scientific">Paenibacillus hexagrammi</name>
    <dbReference type="NCBI Taxonomy" id="2908839"/>
    <lineage>
        <taxon>Bacteria</taxon>
        <taxon>Bacillati</taxon>
        <taxon>Bacillota</taxon>
        <taxon>Bacilli</taxon>
        <taxon>Bacillales</taxon>
        <taxon>Paenibacillaceae</taxon>
        <taxon>Paenibacillus</taxon>
    </lineage>
</organism>
<dbReference type="Gene3D" id="3.40.50.2000">
    <property type="entry name" value="Glycogen Phosphorylase B"/>
    <property type="match status" value="2"/>
</dbReference>
<dbReference type="PANTHER" id="PTHR45947:SF13">
    <property type="entry name" value="TRANSFERASE"/>
    <property type="match status" value="1"/>
</dbReference>
<sequence length="551" mass="61939">MKIAYVFPRMGGGVQQYVNTLTSSLVEQFDHIEIHHIFAEYWDAAGPETFGHTSVFYHEMKLPASASLLYDASEDCIQTQVEAEFVTLLDEIDPDIVHFQHVAGLGASLIGLAKQKGMATFWTLHDYWSICPRFFLLKHDLSYCEGPNQGASCFPCLHGTEQACAGAEQQKYLERYRFIKSIMIEKTDQIITVSDSVRDKLIAEGIPEAKIRTVYPGVRSFTPVPKPRKKDPTTITFGYLGQLSTHKGAHVLIDAFQQLPHPESHRLLLYGGIDRMYKETLMKLIAGRTNIDLKGAYQSNQLSDILAEMDVLVVPSVCPETATLVTQEALMSGTPVIGSNIGGIPEFIKEEYGALFEAGNSEALAKILTLITENPAILQSWSNHIPALTYLQDMTSSMYAMYEEKSRQRRRKRPLHRGHFNILHPADRAYMRGMFFTRQVSEAAGFFRRHDYERIGIFGSGLAGRQAAEFWRQQGLTIPLLLDNNQAKWGTLCQEIPVVNPELLYEQQDALDVVIIISEWESSIMEQLKSMNLRIPILGFYSFAGEGGGVL</sequence>
<dbReference type="InterPro" id="IPR029063">
    <property type="entry name" value="SAM-dependent_MTases_sf"/>
</dbReference>
<dbReference type="PANTHER" id="PTHR45947">
    <property type="entry name" value="SULFOQUINOVOSYL TRANSFERASE SQD2"/>
    <property type="match status" value="1"/>
</dbReference>
<protein>
    <submittedName>
        <fullName evidence="3">Glycosyltransferase</fullName>
        <ecNumber evidence="3">2.4.-.-</ecNumber>
    </submittedName>
</protein>
<evidence type="ECO:0000313" key="3">
    <source>
        <dbReference type="EMBL" id="UJF33206.1"/>
    </source>
</evidence>
<dbReference type="EMBL" id="CP090978">
    <property type="protein sequence ID" value="UJF33206.1"/>
    <property type="molecule type" value="Genomic_DNA"/>
</dbReference>
<evidence type="ECO:0000259" key="1">
    <source>
        <dbReference type="Pfam" id="PF00534"/>
    </source>
</evidence>
<dbReference type="Pfam" id="PF00534">
    <property type="entry name" value="Glycos_transf_1"/>
    <property type="match status" value="1"/>
</dbReference>
<feature type="domain" description="Glycosyltransferase subfamily 4-like N-terminal" evidence="2">
    <location>
        <begin position="12"/>
        <end position="218"/>
    </location>
</feature>
<keyword evidence="3" id="KW-0808">Transferase</keyword>
<accession>A0ABY3SGZ2</accession>
<evidence type="ECO:0000259" key="2">
    <source>
        <dbReference type="Pfam" id="PF13439"/>
    </source>
</evidence>
<dbReference type="Proteomes" id="UP001649230">
    <property type="component" value="Chromosome"/>
</dbReference>
<dbReference type="InterPro" id="IPR028098">
    <property type="entry name" value="Glyco_trans_4-like_N"/>
</dbReference>
<dbReference type="InterPro" id="IPR001296">
    <property type="entry name" value="Glyco_trans_1"/>
</dbReference>
<dbReference type="InterPro" id="IPR050194">
    <property type="entry name" value="Glycosyltransferase_grp1"/>
</dbReference>
<feature type="domain" description="Glycosyl transferase family 1" evidence="1">
    <location>
        <begin position="227"/>
        <end position="382"/>
    </location>
</feature>
<keyword evidence="4" id="KW-1185">Reference proteome</keyword>
<evidence type="ECO:0000313" key="4">
    <source>
        <dbReference type="Proteomes" id="UP001649230"/>
    </source>
</evidence>
<dbReference type="GO" id="GO:0016757">
    <property type="term" value="F:glycosyltransferase activity"/>
    <property type="evidence" value="ECO:0007669"/>
    <property type="project" value="UniProtKB-KW"/>
</dbReference>
<dbReference type="RefSeq" id="WP_235119544.1">
    <property type="nucleotide sequence ID" value="NZ_CP090978.1"/>
</dbReference>
<dbReference type="SUPFAM" id="SSF53756">
    <property type="entry name" value="UDP-Glycosyltransferase/glycogen phosphorylase"/>
    <property type="match status" value="1"/>
</dbReference>
<dbReference type="Pfam" id="PF13439">
    <property type="entry name" value="Glyco_transf_4"/>
    <property type="match status" value="1"/>
</dbReference>